<evidence type="ECO:0000313" key="2">
    <source>
        <dbReference type="Proteomes" id="UP001586593"/>
    </source>
</evidence>
<comment type="caution">
    <text evidence="1">The sequence shown here is derived from an EMBL/GenBank/DDBJ whole genome shotgun (WGS) entry which is preliminary data.</text>
</comment>
<gene>
    <name evidence="1" type="ORF">VTK73DRAFT_4114</name>
</gene>
<evidence type="ECO:0000313" key="1">
    <source>
        <dbReference type="EMBL" id="KAL1839147.1"/>
    </source>
</evidence>
<dbReference type="Proteomes" id="UP001586593">
    <property type="component" value="Unassembled WGS sequence"/>
</dbReference>
<name>A0ABR3VCB8_9PEZI</name>
<dbReference type="EMBL" id="JAZHXJ010002378">
    <property type="protein sequence ID" value="KAL1839147.1"/>
    <property type="molecule type" value="Genomic_DNA"/>
</dbReference>
<proteinExistence type="predicted"/>
<sequence>MVVAQSIYTAQNARVQRAAMGLGAGGADEGTTRFLSEREASDAGRTTIAGAAKPWPLWVAEVQCHPLYKNEVHPMTAGVLLFWSR</sequence>
<protein>
    <submittedName>
        <fullName evidence="1">Uncharacterized protein</fullName>
    </submittedName>
</protein>
<accession>A0ABR3VCB8</accession>
<keyword evidence="2" id="KW-1185">Reference proteome</keyword>
<reference evidence="1 2" key="1">
    <citation type="journal article" date="2024" name="Commun. Biol.">
        <title>Comparative genomic analysis of thermophilic fungi reveals convergent evolutionary adaptations and gene losses.</title>
        <authorList>
            <person name="Steindorff A.S."/>
            <person name="Aguilar-Pontes M.V."/>
            <person name="Robinson A.J."/>
            <person name="Andreopoulos B."/>
            <person name="LaButti K."/>
            <person name="Kuo A."/>
            <person name="Mondo S."/>
            <person name="Riley R."/>
            <person name="Otillar R."/>
            <person name="Haridas S."/>
            <person name="Lipzen A."/>
            <person name="Grimwood J."/>
            <person name="Schmutz J."/>
            <person name="Clum A."/>
            <person name="Reid I.D."/>
            <person name="Moisan M.C."/>
            <person name="Butler G."/>
            <person name="Nguyen T.T.M."/>
            <person name="Dewar K."/>
            <person name="Conant G."/>
            <person name="Drula E."/>
            <person name="Henrissat B."/>
            <person name="Hansel C."/>
            <person name="Singer S."/>
            <person name="Hutchinson M.I."/>
            <person name="de Vries R.P."/>
            <person name="Natvig D.O."/>
            <person name="Powell A.J."/>
            <person name="Tsang A."/>
            <person name="Grigoriev I.V."/>
        </authorList>
    </citation>
    <scope>NUCLEOTIDE SEQUENCE [LARGE SCALE GENOMIC DNA]</scope>
    <source>
        <strain evidence="1 2">ATCC 24622</strain>
    </source>
</reference>
<organism evidence="1 2">
    <name type="scientific">Phialemonium thermophilum</name>
    <dbReference type="NCBI Taxonomy" id="223376"/>
    <lineage>
        <taxon>Eukaryota</taxon>
        <taxon>Fungi</taxon>
        <taxon>Dikarya</taxon>
        <taxon>Ascomycota</taxon>
        <taxon>Pezizomycotina</taxon>
        <taxon>Sordariomycetes</taxon>
        <taxon>Sordariomycetidae</taxon>
        <taxon>Cephalothecales</taxon>
        <taxon>Cephalothecaceae</taxon>
        <taxon>Phialemonium</taxon>
    </lineage>
</organism>